<evidence type="ECO:0000313" key="1">
    <source>
        <dbReference type="EMBL" id="SNR80076.1"/>
    </source>
</evidence>
<name>A0A238Z994_9BACT</name>
<proteinExistence type="predicted"/>
<organism evidence="1 2">
    <name type="scientific">Hymenobacter mucosus</name>
    <dbReference type="NCBI Taxonomy" id="1411120"/>
    <lineage>
        <taxon>Bacteria</taxon>
        <taxon>Pseudomonadati</taxon>
        <taxon>Bacteroidota</taxon>
        <taxon>Cytophagia</taxon>
        <taxon>Cytophagales</taxon>
        <taxon>Hymenobacteraceae</taxon>
        <taxon>Hymenobacter</taxon>
    </lineage>
</organism>
<dbReference type="RefSeq" id="WP_089333419.1">
    <property type="nucleotide sequence ID" value="NZ_FZNS01000007.1"/>
</dbReference>
<evidence type="ECO:0008006" key="3">
    <source>
        <dbReference type="Google" id="ProtNLM"/>
    </source>
</evidence>
<reference evidence="2" key="1">
    <citation type="submission" date="2017-06" db="EMBL/GenBank/DDBJ databases">
        <authorList>
            <person name="Varghese N."/>
            <person name="Submissions S."/>
        </authorList>
    </citation>
    <scope>NUCLEOTIDE SEQUENCE [LARGE SCALE GENOMIC DNA]</scope>
    <source>
        <strain evidence="2">DSM 28041</strain>
    </source>
</reference>
<accession>A0A238Z994</accession>
<evidence type="ECO:0000313" key="2">
    <source>
        <dbReference type="Proteomes" id="UP000198310"/>
    </source>
</evidence>
<sequence>MWAVMIYDAKYGPYAQTPEQRAGVVRQLLAACRFKKAPASVERLYARYIAGELSWTEVRALRDNSAL</sequence>
<dbReference type="AlphaFoldDB" id="A0A238Z994"/>
<gene>
    <name evidence="1" type="ORF">SAMN06269173_10748</name>
</gene>
<dbReference type="EMBL" id="FZNS01000007">
    <property type="protein sequence ID" value="SNR80076.1"/>
    <property type="molecule type" value="Genomic_DNA"/>
</dbReference>
<keyword evidence="2" id="KW-1185">Reference proteome</keyword>
<dbReference type="Proteomes" id="UP000198310">
    <property type="component" value="Unassembled WGS sequence"/>
</dbReference>
<protein>
    <recommendedName>
        <fullName evidence="3">Antitoxin VbhA domain-containing protein</fullName>
    </recommendedName>
</protein>